<accession>A0A3L8DJ70</accession>
<organism evidence="2 3">
    <name type="scientific">Ooceraea biroi</name>
    <name type="common">Clonal raider ant</name>
    <name type="synonym">Cerapachys biroi</name>
    <dbReference type="NCBI Taxonomy" id="2015173"/>
    <lineage>
        <taxon>Eukaryota</taxon>
        <taxon>Metazoa</taxon>
        <taxon>Ecdysozoa</taxon>
        <taxon>Arthropoda</taxon>
        <taxon>Hexapoda</taxon>
        <taxon>Insecta</taxon>
        <taxon>Pterygota</taxon>
        <taxon>Neoptera</taxon>
        <taxon>Endopterygota</taxon>
        <taxon>Hymenoptera</taxon>
        <taxon>Apocrita</taxon>
        <taxon>Aculeata</taxon>
        <taxon>Formicoidea</taxon>
        <taxon>Formicidae</taxon>
        <taxon>Dorylinae</taxon>
        <taxon>Ooceraea</taxon>
    </lineage>
</organism>
<comment type="caution">
    <text evidence="2">The sequence shown here is derived from an EMBL/GenBank/DDBJ whole genome shotgun (WGS) entry which is preliminary data.</text>
</comment>
<sequence length="223" mass="24788">MSILLWRQRWASQLRAEIALSLSTSTSVHPSPVTPVTLQLGSHSQTLAGVRKSVEEEQGVKLGGGNFARPSSGRKAMDDDTPLPFYFIHKTVNVQTFAFQSTSYSSTFFQEPDPPTSPLGIRDLLSRARRACILQVPGGAWIIGRSLRVRHGPTFAYDVHREDKGDGEERGERRERGSTRISMLSHDRAREGASSGLGRGLIYEWDQTLEEVDRADWPSPTPL</sequence>
<feature type="compositionally biased region" description="Basic and acidic residues" evidence="1">
    <location>
        <begin position="159"/>
        <end position="178"/>
    </location>
</feature>
<evidence type="ECO:0000313" key="3">
    <source>
        <dbReference type="Proteomes" id="UP000279307"/>
    </source>
</evidence>
<gene>
    <name evidence="2" type="ORF">DMN91_006995</name>
</gene>
<dbReference type="EMBL" id="QOIP01000007">
    <property type="protein sequence ID" value="RLU20386.1"/>
    <property type="molecule type" value="Genomic_DNA"/>
</dbReference>
<feature type="region of interest" description="Disordered" evidence="1">
    <location>
        <begin position="159"/>
        <end position="194"/>
    </location>
</feature>
<protein>
    <submittedName>
        <fullName evidence="2">Uncharacterized protein</fullName>
    </submittedName>
</protein>
<dbReference type="Proteomes" id="UP000279307">
    <property type="component" value="Chromosome 7"/>
</dbReference>
<evidence type="ECO:0000313" key="2">
    <source>
        <dbReference type="EMBL" id="RLU20386.1"/>
    </source>
</evidence>
<evidence type="ECO:0000256" key="1">
    <source>
        <dbReference type="SAM" id="MobiDB-lite"/>
    </source>
</evidence>
<name>A0A3L8DJ70_OOCBI</name>
<reference evidence="2 3" key="1">
    <citation type="journal article" date="2018" name="Genome Res.">
        <title>The genomic architecture and molecular evolution of ant odorant receptors.</title>
        <authorList>
            <person name="McKenzie S.K."/>
            <person name="Kronauer D.J.C."/>
        </authorList>
    </citation>
    <scope>NUCLEOTIDE SEQUENCE [LARGE SCALE GENOMIC DNA]</scope>
    <source>
        <strain evidence="2">Clonal line C1</strain>
    </source>
</reference>
<dbReference type="AlphaFoldDB" id="A0A3L8DJ70"/>
<proteinExistence type="predicted"/>